<evidence type="ECO:0000313" key="8">
    <source>
        <dbReference type="EMBL" id="CAK0818139.1"/>
    </source>
</evidence>
<evidence type="ECO:0000256" key="5">
    <source>
        <dbReference type="ARBA" id="ARBA00023004"/>
    </source>
</evidence>
<dbReference type="InterPro" id="IPR050196">
    <property type="entry name" value="Cytochrome_P450_Monoox"/>
</dbReference>
<dbReference type="PANTHER" id="PTHR24291:SF50">
    <property type="entry name" value="BIFUNCTIONAL ALBAFLAVENONE MONOOXYGENASE_TERPENE SYNTHASE"/>
    <property type="match status" value="1"/>
</dbReference>
<dbReference type="SUPFAM" id="SSF48264">
    <property type="entry name" value="Cytochrome P450"/>
    <property type="match status" value="1"/>
</dbReference>
<proteinExistence type="inferred from homology"/>
<accession>A0ABN9RGF6</accession>
<keyword evidence="5 7" id="KW-0408">Iron</keyword>
<gene>
    <name evidence="8" type="ORF">PCOR1329_LOCUS20505</name>
</gene>
<evidence type="ECO:0000256" key="2">
    <source>
        <dbReference type="ARBA" id="ARBA00022617"/>
    </source>
</evidence>
<dbReference type="InterPro" id="IPR001128">
    <property type="entry name" value="Cyt_P450"/>
</dbReference>
<keyword evidence="4 7" id="KW-0560">Oxidoreductase</keyword>
<evidence type="ECO:0000256" key="4">
    <source>
        <dbReference type="ARBA" id="ARBA00023002"/>
    </source>
</evidence>
<keyword evidence="9" id="KW-1185">Reference proteome</keyword>
<dbReference type="PROSITE" id="PS00086">
    <property type="entry name" value="CYTOCHROME_P450"/>
    <property type="match status" value="1"/>
</dbReference>
<dbReference type="Pfam" id="PF00067">
    <property type="entry name" value="p450"/>
    <property type="match status" value="1"/>
</dbReference>
<keyword evidence="3 7" id="KW-0479">Metal-binding</keyword>
<keyword evidence="6 7" id="KW-0503">Monooxygenase</keyword>
<sequence length="317" mass="35830">MLDELIRNAMAEAEKNRGAVKGDMSMMQFLVQTRGEDVTARQLRDDLMTLLVAGHETTAALLTWTMFELTKEENLDILDELRKEISDVLGNRRITYADIQRLPFLRDCLVETLRLYPEPPLLIRRCVEGDDCPTGPTCGQEEGATVRFLPGQDIFISTWSLQRSKELWGEDADKFNPRRWRTSIPGKGRWAGYNPEKAGLYPNEMASDFAFMPFGGGLRKCVGDQFALMESTVVMASLLQRYTFQWAEPKGTAMDMTTGATVHTKNGLVMRLKPRPDFAPEQAESAAEARRTVEQQLRRAYEKKVGGTVAQRLEPEA</sequence>
<comment type="caution">
    <text evidence="8">The sequence shown here is derived from an EMBL/GenBank/DDBJ whole genome shotgun (WGS) entry which is preliminary data.</text>
</comment>
<reference evidence="8" key="1">
    <citation type="submission" date="2023-10" db="EMBL/GenBank/DDBJ databases">
        <authorList>
            <person name="Chen Y."/>
            <person name="Shah S."/>
            <person name="Dougan E. K."/>
            <person name="Thang M."/>
            <person name="Chan C."/>
        </authorList>
    </citation>
    <scope>NUCLEOTIDE SEQUENCE [LARGE SCALE GENOMIC DNA]</scope>
</reference>
<keyword evidence="2 7" id="KW-0349">Heme</keyword>
<protein>
    <recommendedName>
        <fullName evidence="10">Cytochrome P450</fullName>
    </recommendedName>
</protein>
<feature type="non-terminal residue" evidence="8">
    <location>
        <position position="317"/>
    </location>
</feature>
<evidence type="ECO:0000256" key="3">
    <source>
        <dbReference type="ARBA" id="ARBA00022723"/>
    </source>
</evidence>
<dbReference type="PANTHER" id="PTHR24291">
    <property type="entry name" value="CYTOCHROME P450 FAMILY 4"/>
    <property type="match status" value="1"/>
</dbReference>
<evidence type="ECO:0000256" key="7">
    <source>
        <dbReference type="RuleBase" id="RU000461"/>
    </source>
</evidence>
<dbReference type="Proteomes" id="UP001189429">
    <property type="component" value="Unassembled WGS sequence"/>
</dbReference>
<dbReference type="Gene3D" id="1.10.630.10">
    <property type="entry name" value="Cytochrome P450"/>
    <property type="match status" value="1"/>
</dbReference>
<organism evidence="8 9">
    <name type="scientific">Prorocentrum cordatum</name>
    <dbReference type="NCBI Taxonomy" id="2364126"/>
    <lineage>
        <taxon>Eukaryota</taxon>
        <taxon>Sar</taxon>
        <taxon>Alveolata</taxon>
        <taxon>Dinophyceae</taxon>
        <taxon>Prorocentrales</taxon>
        <taxon>Prorocentraceae</taxon>
        <taxon>Prorocentrum</taxon>
    </lineage>
</organism>
<evidence type="ECO:0000256" key="6">
    <source>
        <dbReference type="ARBA" id="ARBA00023033"/>
    </source>
</evidence>
<dbReference type="EMBL" id="CAUYUJ010006663">
    <property type="protein sequence ID" value="CAK0818139.1"/>
    <property type="molecule type" value="Genomic_DNA"/>
</dbReference>
<evidence type="ECO:0000256" key="1">
    <source>
        <dbReference type="ARBA" id="ARBA00010617"/>
    </source>
</evidence>
<dbReference type="InterPro" id="IPR002403">
    <property type="entry name" value="Cyt_P450_E_grp-IV"/>
</dbReference>
<dbReference type="InterPro" id="IPR017972">
    <property type="entry name" value="Cyt_P450_CS"/>
</dbReference>
<dbReference type="PRINTS" id="PR00465">
    <property type="entry name" value="EP450IV"/>
</dbReference>
<dbReference type="PRINTS" id="PR00385">
    <property type="entry name" value="P450"/>
</dbReference>
<name>A0ABN9RGF6_9DINO</name>
<dbReference type="InterPro" id="IPR036396">
    <property type="entry name" value="Cyt_P450_sf"/>
</dbReference>
<comment type="similarity">
    <text evidence="1 7">Belongs to the cytochrome P450 family.</text>
</comment>
<evidence type="ECO:0000313" key="9">
    <source>
        <dbReference type="Proteomes" id="UP001189429"/>
    </source>
</evidence>
<evidence type="ECO:0008006" key="10">
    <source>
        <dbReference type="Google" id="ProtNLM"/>
    </source>
</evidence>